<dbReference type="GO" id="GO:0005886">
    <property type="term" value="C:plasma membrane"/>
    <property type="evidence" value="ECO:0007669"/>
    <property type="project" value="TreeGrafter"/>
</dbReference>
<evidence type="ECO:0000259" key="15">
    <source>
        <dbReference type="Pfam" id="PF07885"/>
    </source>
</evidence>
<feature type="non-terminal residue" evidence="16">
    <location>
        <position position="245"/>
    </location>
</feature>
<dbReference type="EMBL" id="VWYP01013098">
    <property type="protein sequence ID" value="NXR75780.1"/>
    <property type="molecule type" value="Genomic_DNA"/>
</dbReference>
<evidence type="ECO:0000256" key="2">
    <source>
        <dbReference type="ARBA" id="ARBA00006666"/>
    </source>
</evidence>
<evidence type="ECO:0000313" key="16">
    <source>
        <dbReference type="EMBL" id="NXR75780.1"/>
    </source>
</evidence>
<keyword evidence="5 13" id="KW-0812">Transmembrane</keyword>
<dbReference type="FunFam" id="1.10.287.70:FF:000110">
    <property type="entry name" value="Potassium channel subfamily K member"/>
    <property type="match status" value="1"/>
</dbReference>
<dbReference type="InterPro" id="IPR003280">
    <property type="entry name" value="2pore_dom_K_chnl"/>
</dbReference>
<dbReference type="Gene3D" id="1.10.287.70">
    <property type="match status" value="1"/>
</dbReference>
<protein>
    <submittedName>
        <fullName evidence="16">KCNKH protein</fullName>
    </submittedName>
</protein>
<evidence type="ECO:0000256" key="8">
    <source>
        <dbReference type="ARBA" id="ARBA00022989"/>
    </source>
</evidence>
<evidence type="ECO:0000256" key="3">
    <source>
        <dbReference type="ARBA" id="ARBA00022448"/>
    </source>
</evidence>
<dbReference type="SUPFAM" id="SSF81324">
    <property type="entry name" value="Voltage-gated potassium channels"/>
    <property type="match status" value="2"/>
</dbReference>
<comment type="subcellular location">
    <subcellularLocation>
        <location evidence="1">Membrane</location>
        <topology evidence="1">Multi-pass membrane protein</topology>
    </subcellularLocation>
</comment>
<evidence type="ECO:0000256" key="5">
    <source>
        <dbReference type="ARBA" id="ARBA00022692"/>
    </source>
</evidence>
<evidence type="ECO:0000256" key="1">
    <source>
        <dbReference type="ARBA" id="ARBA00004141"/>
    </source>
</evidence>
<dbReference type="Pfam" id="PF07885">
    <property type="entry name" value="Ion_trans_2"/>
    <property type="match status" value="2"/>
</dbReference>
<feature type="domain" description="Potassium channel" evidence="15">
    <location>
        <begin position="167"/>
        <end position="244"/>
    </location>
</feature>
<feature type="glycosylation site" description="N-linked (GlcNAc...) asparagine" evidence="12">
    <location>
        <position position="71"/>
    </location>
</feature>
<comment type="caution">
    <text evidence="16">The sequence shown here is derived from an EMBL/GenBank/DDBJ whole genome shotgun (WGS) entry which is preliminary data.</text>
</comment>
<feature type="transmembrane region" description="Helical" evidence="14">
    <location>
        <begin position="189"/>
        <end position="209"/>
    </location>
</feature>
<dbReference type="OrthoDB" id="297496at2759"/>
<dbReference type="PRINTS" id="PR01095">
    <property type="entry name" value="TASKCHANNEL"/>
</dbReference>
<keyword evidence="4" id="KW-0633">Potassium transport</keyword>
<keyword evidence="17" id="KW-1185">Reference proteome</keyword>
<evidence type="ECO:0000256" key="10">
    <source>
        <dbReference type="ARBA" id="ARBA00023136"/>
    </source>
</evidence>
<comment type="similarity">
    <text evidence="2 13">Belongs to the two pore domain potassium channel (TC 1.A.1.8) family.</text>
</comment>
<evidence type="ECO:0000313" key="17">
    <source>
        <dbReference type="Proteomes" id="UP000535705"/>
    </source>
</evidence>
<feature type="transmembrane region" description="Helical" evidence="14">
    <location>
        <begin position="221"/>
        <end position="244"/>
    </location>
</feature>
<keyword evidence="7" id="KW-0630">Potassium</keyword>
<dbReference type="GO" id="GO:0030322">
    <property type="term" value="P:stabilization of membrane potential"/>
    <property type="evidence" value="ECO:0007669"/>
    <property type="project" value="TreeGrafter"/>
</dbReference>
<dbReference type="PRINTS" id="PR01333">
    <property type="entry name" value="2POREKCHANEL"/>
</dbReference>
<dbReference type="PANTHER" id="PTHR11003:SF340">
    <property type="entry name" value="POTASSIUM CHANNEL SUBFAMILY K MEMBER 17"/>
    <property type="match status" value="1"/>
</dbReference>
<evidence type="ECO:0000256" key="7">
    <source>
        <dbReference type="ARBA" id="ARBA00022958"/>
    </source>
</evidence>
<keyword evidence="11 13" id="KW-0407">Ion channel</keyword>
<gene>
    <name evidence="16" type="primary">Kcnk17</name>
    <name evidence="16" type="ORF">PYCJOC_R06707</name>
</gene>
<name>A0A7L2NU12_PYCJO</name>
<dbReference type="InterPro" id="IPR003092">
    <property type="entry name" value="2pore_dom_K_chnl_TASK"/>
</dbReference>
<dbReference type="GO" id="GO:0015271">
    <property type="term" value="F:outward rectifier potassium channel activity"/>
    <property type="evidence" value="ECO:0007669"/>
    <property type="project" value="TreeGrafter"/>
</dbReference>
<feature type="non-terminal residue" evidence="16">
    <location>
        <position position="1"/>
    </location>
</feature>
<dbReference type="InterPro" id="IPR013099">
    <property type="entry name" value="K_chnl_dom"/>
</dbReference>
<dbReference type="PIRSF" id="PIRSF038061">
    <property type="entry name" value="K_channel_subfamily_K_type"/>
    <property type="match status" value="1"/>
</dbReference>
<feature type="transmembrane region" description="Helical" evidence="14">
    <location>
        <begin position="155"/>
        <end position="177"/>
    </location>
</feature>
<sequence>VLLAVYVGYLGMGAAVLQALERPAEVRAAQHLLQEYWKLLANHSCLQEPALQRLMKGIIQAYKSGITLQGNTTNLGRWDFSGSFFFSISTITTIGYGNLSPSTAAGRVFCIMFALFGIPLNLVLLNEIGQLMLLGVQHCARRLEEVFHWRIKASFLMKTCALVTGLLLFLLLPPLLFSDKEGWAYDEGFYYSFITLSTIGFGDYVIGMNPDRTYPSWYKNVISLWILFGMAWLALVIKFCINILE</sequence>
<reference evidence="16 17" key="1">
    <citation type="submission" date="2019-09" db="EMBL/GenBank/DDBJ databases">
        <title>Bird 10,000 Genomes (B10K) Project - Family phase.</title>
        <authorList>
            <person name="Zhang G."/>
        </authorList>
    </citation>
    <scope>NUCLEOTIDE SEQUENCE [LARGE SCALE GENOMIC DNA]</scope>
    <source>
        <strain evidence="16">B10K-DU-002-42</strain>
        <tissue evidence="16">Muscle</tissue>
    </source>
</reference>
<keyword evidence="8 14" id="KW-1133">Transmembrane helix</keyword>
<keyword evidence="10 14" id="KW-0472">Membrane</keyword>
<evidence type="ECO:0000256" key="13">
    <source>
        <dbReference type="RuleBase" id="RU003857"/>
    </source>
</evidence>
<keyword evidence="9 13" id="KW-0406">Ion transport</keyword>
<evidence type="ECO:0000256" key="6">
    <source>
        <dbReference type="ARBA" id="ARBA00022826"/>
    </source>
</evidence>
<feature type="domain" description="Potassium channel" evidence="15">
    <location>
        <begin position="72"/>
        <end position="132"/>
    </location>
</feature>
<proteinExistence type="inferred from homology"/>
<organism evidence="16 17">
    <name type="scientific">Pycnonotus jocosus</name>
    <name type="common">Red-whiskered bulbul</name>
    <name type="synonym">Lanius jocosus</name>
    <dbReference type="NCBI Taxonomy" id="182897"/>
    <lineage>
        <taxon>Eukaryota</taxon>
        <taxon>Metazoa</taxon>
        <taxon>Chordata</taxon>
        <taxon>Craniata</taxon>
        <taxon>Vertebrata</taxon>
        <taxon>Euteleostomi</taxon>
        <taxon>Archelosauria</taxon>
        <taxon>Archosauria</taxon>
        <taxon>Dinosauria</taxon>
        <taxon>Saurischia</taxon>
        <taxon>Theropoda</taxon>
        <taxon>Coelurosauria</taxon>
        <taxon>Aves</taxon>
        <taxon>Neognathae</taxon>
        <taxon>Neoaves</taxon>
        <taxon>Telluraves</taxon>
        <taxon>Australaves</taxon>
        <taxon>Passeriformes</taxon>
        <taxon>Sylvioidea</taxon>
        <taxon>Pycnonotidae</taxon>
        <taxon>Pycnonotus</taxon>
    </lineage>
</organism>
<evidence type="ECO:0000256" key="9">
    <source>
        <dbReference type="ARBA" id="ARBA00023065"/>
    </source>
</evidence>
<dbReference type="GlyCosmos" id="A0A7L2NU12">
    <property type="glycosylation" value="1 site, No reported glycans"/>
</dbReference>
<evidence type="ECO:0000256" key="4">
    <source>
        <dbReference type="ARBA" id="ARBA00022538"/>
    </source>
</evidence>
<dbReference type="AlphaFoldDB" id="A0A7L2NU12"/>
<evidence type="ECO:0000256" key="14">
    <source>
        <dbReference type="SAM" id="Phobius"/>
    </source>
</evidence>
<keyword evidence="6" id="KW-0631">Potassium channel</keyword>
<feature type="transmembrane region" description="Helical" evidence="14">
    <location>
        <begin position="80"/>
        <end position="99"/>
    </location>
</feature>
<dbReference type="GO" id="GO:0022841">
    <property type="term" value="F:potassium ion leak channel activity"/>
    <property type="evidence" value="ECO:0007669"/>
    <property type="project" value="TreeGrafter"/>
</dbReference>
<accession>A0A7L2NU12</accession>
<evidence type="ECO:0000256" key="11">
    <source>
        <dbReference type="ARBA" id="ARBA00023303"/>
    </source>
</evidence>
<feature type="transmembrane region" description="Helical" evidence="14">
    <location>
        <begin position="111"/>
        <end position="134"/>
    </location>
</feature>
<keyword evidence="3 13" id="KW-0813">Transport</keyword>
<dbReference type="PANTHER" id="PTHR11003">
    <property type="entry name" value="POTASSIUM CHANNEL, SUBFAMILY K"/>
    <property type="match status" value="1"/>
</dbReference>
<evidence type="ECO:0000256" key="12">
    <source>
        <dbReference type="PIRSR" id="PIRSR038061-1"/>
    </source>
</evidence>
<dbReference type="Proteomes" id="UP000535705">
    <property type="component" value="Unassembled WGS sequence"/>
</dbReference>